<dbReference type="InterPro" id="IPR005467">
    <property type="entry name" value="His_kinase_dom"/>
</dbReference>
<dbReference type="Pfam" id="PF02518">
    <property type="entry name" value="HATPase_c"/>
    <property type="match status" value="1"/>
</dbReference>
<dbReference type="SMART" id="SM00304">
    <property type="entry name" value="HAMP"/>
    <property type="match status" value="1"/>
</dbReference>
<dbReference type="KEGG" id="nps:KRR39_21205"/>
<feature type="domain" description="HAMP" evidence="11">
    <location>
        <begin position="186"/>
        <end position="238"/>
    </location>
</feature>
<evidence type="ECO:0000256" key="3">
    <source>
        <dbReference type="ARBA" id="ARBA00022553"/>
    </source>
</evidence>
<evidence type="ECO:0000259" key="10">
    <source>
        <dbReference type="PROSITE" id="PS50109"/>
    </source>
</evidence>
<dbReference type="AlphaFoldDB" id="A0A975XZW8"/>
<proteinExistence type="predicted"/>
<feature type="transmembrane region" description="Helical" evidence="9">
    <location>
        <begin position="17"/>
        <end position="38"/>
    </location>
</feature>
<evidence type="ECO:0000256" key="2">
    <source>
        <dbReference type="ARBA" id="ARBA00012438"/>
    </source>
</evidence>
<feature type="domain" description="Histidine kinase" evidence="10">
    <location>
        <begin position="246"/>
        <end position="455"/>
    </location>
</feature>
<evidence type="ECO:0000313" key="13">
    <source>
        <dbReference type="Proteomes" id="UP000683575"/>
    </source>
</evidence>
<protein>
    <recommendedName>
        <fullName evidence="2">histidine kinase</fullName>
        <ecNumber evidence="2">2.7.13.3</ecNumber>
    </recommendedName>
</protein>
<evidence type="ECO:0000256" key="5">
    <source>
        <dbReference type="ARBA" id="ARBA00022692"/>
    </source>
</evidence>
<dbReference type="InterPro" id="IPR003660">
    <property type="entry name" value="HAMP_dom"/>
</dbReference>
<dbReference type="Proteomes" id="UP000683575">
    <property type="component" value="Chromosome"/>
</dbReference>
<dbReference type="GO" id="GO:0000155">
    <property type="term" value="F:phosphorelay sensor kinase activity"/>
    <property type="evidence" value="ECO:0007669"/>
    <property type="project" value="InterPro"/>
</dbReference>
<dbReference type="RefSeq" id="WP_216939377.1">
    <property type="nucleotide sequence ID" value="NZ_CP077062.1"/>
</dbReference>
<comment type="catalytic activity">
    <reaction evidence="1">
        <text>ATP + protein L-histidine = ADP + protein N-phospho-L-histidine.</text>
        <dbReference type="EC" id="2.7.13.3"/>
    </reaction>
</comment>
<reference evidence="12" key="1">
    <citation type="submission" date="2021-06" db="EMBL/GenBank/DDBJ databases">
        <title>Complete genome sequence of Nocardioides sp. G188.</title>
        <authorList>
            <person name="Im W.-T."/>
        </authorList>
    </citation>
    <scope>NUCLEOTIDE SEQUENCE</scope>
    <source>
        <strain evidence="12">G188</strain>
    </source>
</reference>
<gene>
    <name evidence="12" type="ORF">KRR39_21205</name>
</gene>
<dbReference type="CDD" id="cd06225">
    <property type="entry name" value="HAMP"/>
    <property type="match status" value="1"/>
</dbReference>
<organism evidence="12 13">
    <name type="scientific">Nocardioides panacis</name>
    <dbReference type="NCBI Taxonomy" id="2849501"/>
    <lineage>
        <taxon>Bacteria</taxon>
        <taxon>Bacillati</taxon>
        <taxon>Actinomycetota</taxon>
        <taxon>Actinomycetes</taxon>
        <taxon>Propionibacteriales</taxon>
        <taxon>Nocardioidaceae</taxon>
        <taxon>Nocardioides</taxon>
    </lineage>
</organism>
<dbReference type="Pfam" id="PF00512">
    <property type="entry name" value="HisKA"/>
    <property type="match status" value="1"/>
</dbReference>
<dbReference type="InterPro" id="IPR050428">
    <property type="entry name" value="TCS_sensor_his_kinase"/>
</dbReference>
<dbReference type="EMBL" id="CP077062">
    <property type="protein sequence ID" value="QWZ07867.1"/>
    <property type="molecule type" value="Genomic_DNA"/>
</dbReference>
<keyword evidence="3" id="KW-0597">Phosphoprotein</keyword>
<evidence type="ECO:0000256" key="4">
    <source>
        <dbReference type="ARBA" id="ARBA00022679"/>
    </source>
</evidence>
<keyword evidence="6 12" id="KW-0418">Kinase</keyword>
<dbReference type="PANTHER" id="PTHR45436:SF5">
    <property type="entry name" value="SENSOR HISTIDINE KINASE TRCS"/>
    <property type="match status" value="1"/>
</dbReference>
<dbReference type="CDD" id="cd00082">
    <property type="entry name" value="HisKA"/>
    <property type="match status" value="1"/>
</dbReference>
<dbReference type="InterPro" id="IPR003594">
    <property type="entry name" value="HATPase_dom"/>
</dbReference>
<keyword evidence="13" id="KW-1185">Reference proteome</keyword>
<keyword evidence="4" id="KW-0808">Transferase</keyword>
<sequence length="466" mass="50370">MNGPSRFRYRRSLASRVILLTTFAVGLSVAIVALAAYLTVRHQLQSSMDASLHRRAYVAAQYDLSDYTVRDIPAFMLGATDTKVGYVTADGRIVTTKGPNQDTIQLGAPELAVARGTSDYSCRTISSQGTNYRVATIPTNTDGIALVVAQSLDANESTLDRLGAVMAIFGIAGVIAAALAGWGVARNGLRPVRRLTEAAEDIARTENLDPIEVEGNDEIARLARAFNAMLAALSASRDRQRQLVADAGHELRTPLTSLRTNLDLLTQADRQGGLPESARIELLDDVRFQIEELTTLIGDLTELAREEPAARALEEVDLAEITERAVQRVRRRASSLQFDLHADPWWVVGDSASLERAVTNLLDNAAKWSPPLGTVTVRLTEGTLLVSDQGHGIDDDDLPHVFDRFYRSTASRTMPGSGLGLAIVRQVAERHGGKVQVGRSTEGGAAFWFEVPGRVTAASQRSLSGT</sequence>
<keyword evidence="5 9" id="KW-0812">Transmembrane</keyword>
<dbReference type="PROSITE" id="PS50109">
    <property type="entry name" value="HIS_KIN"/>
    <property type="match status" value="1"/>
</dbReference>
<evidence type="ECO:0000259" key="11">
    <source>
        <dbReference type="PROSITE" id="PS50885"/>
    </source>
</evidence>
<dbReference type="SMART" id="SM00388">
    <property type="entry name" value="HisKA"/>
    <property type="match status" value="1"/>
</dbReference>
<dbReference type="InterPro" id="IPR003661">
    <property type="entry name" value="HisK_dim/P_dom"/>
</dbReference>
<evidence type="ECO:0000256" key="9">
    <source>
        <dbReference type="SAM" id="Phobius"/>
    </source>
</evidence>
<dbReference type="SMART" id="SM00387">
    <property type="entry name" value="HATPase_c"/>
    <property type="match status" value="1"/>
</dbReference>
<evidence type="ECO:0000256" key="1">
    <source>
        <dbReference type="ARBA" id="ARBA00000085"/>
    </source>
</evidence>
<dbReference type="CDD" id="cd00075">
    <property type="entry name" value="HATPase"/>
    <property type="match status" value="1"/>
</dbReference>
<keyword evidence="9" id="KW-0472">Membrane</keyword>
<evidence type="ECO:0000256" key="8">
    <source>
        <dbReference type="ARBA" id="ARBA00023012"/>
    </source>
</evidence>
<evidence type="ECO:0000256" key="6">
    <source>
        <dbReference type="ARBA" id="ARBA00022777"/>
    </source>
</evidence>
<keyword evidence="7 9" id="KW-1133">Transmembrane helix</keyword>
<dbReference type="PROSITE" id="PS50885">
    <property type="entry name" value="HAMP"/>
    <property type="match status" value="1"/>
</dbReference>
<dbReference type="PANTHER" id="PTHR45436">
    <property type="entry name" value="SENSOR HISTIDINE KINASE YKOH"/>
    <property type="match status" value="1"/>
</dbReference>
<dbReference type="EC" id="2.7.13.3" evidence="2"/>
<feature type="transmembrane region" description="Helical" evidence="9">
    <location>
        <begin position="162"/>
        <end position="185"/>
    </location>
</feature>
<keyword evidence="8" id="KW-0902">Two-component regulatory system</keyword>
<dbReference type="GO" id="GO:0005886">
    <property type="term" value="C:plasma membrane"/>
    <property type="evidence" value="ECO:0007669"/>
    <property type="project" value="TreeGrafter"/>
</dbReference>
<evidence type="ECO:0000313" key="12">
    <source>
        <dbReference type="EMBL" id="QWZ07867.1"/>
    </source>
</evidence>
<dbReference type="Pfam" id="PF00672">
    <property type="entry name" value="HAMP"/>
    <property type="match status" value="1"/>
</dbReference>
<accession>A0A975XZW8</accession>
<evidence type="ECO:0000256" key="7">
    <source>
        <dbReference type="ARBA" id="ARBA00022989"/>
    </source>
</evidence>
<name>A0A975XZW8_9ACTN</name>